<dbReference type="Proteomes" id="UP001430614">
    <property type="component" value="Unassembled WGS sequence"/>
</dbReference>
<accession>A0ABS8KEX6</accession>
<dbReference type="Pfam" id="PF20131">
    <property type="entry name" value="MC3"/>
    <property type="match status" value="1"/>
</dbReference>
<sequence length="158" mass="17325">MELAYDIYADTNPAFCAAVLAEFCASHSKTIGVPPSLIVAYPVLPIAMSEDLAATFAHTNHSTGLMSWLHRSPRIREDFAKRVNRTLQITTTAVRFGCHIEMLRLDNEGLLSGDLKRVPTYEKTSGISEILSRARLLGRWMAAAGSARVIMEGFGVTV</sequence>
<gene>
    <name evidence="1" type="ORF">LJ655_15740</name>
</gene>
<organism evidence="1 2">
    <name type="scientific">Paraburkholderia translucens</name>
    <dbReference type="NCBI Taxonomy" id="2886945"/>
    <lineage>
        <taxon>Bacteria</taxon>
        <taxon>Pseudomonadati</taxon>
        <taxon>Pseudomonadota</taxon>
        <taxon>Betaproteobacteria</taxon>
        <taxon>Burkholderiales</taxon>
        <taxon>Burkholderiaceae</taxon>
        <taxon>Paraburkholderia</taxon>
    </lineage>
</organism>
<dbReference type="EMBL" id="JAJITC010000007">
    <property type="protein sequence ID" value="MCC8403326.1"/>
    <property type="molecule type" value="Genomic_DNA"/>
</dbReference>
<protein>
    <submittedName>
        <fullName evidence="1">DUF6521 family protein</fullName>
    </submittedName>
</protein>
<name>A0ABS8KEX6_9BURK</name>
<dbReference type="InterPro" id="IPR045390">
    <property type="entry name" value="ABC-3C_MC3"/>
</dbReference>
<evidence type="ECO:0000313" key="1">
    <source>
        <dbReference type="EMBL" id="MCC8403326.1"/>
    </source>
</evidence>
<comment type="caution">
    <text evidence="1">The sequence shown here is derived from an EMBL/GenBank/DDBJ whole genome shotgun (WGS) entry which is preliminary data.</text>
</comment>
<keyword evidence="2" id="KW-1185">Reference proteome</keyword>
<dbReference type="RefSeq" id="WP_230562176.1">
    <property type="nucleotide sequence ID" value="NZ_JAJITC010000007.1"/>
</dbReference>
<proteinExistence type="predicted"/>
<reference evidence="1 2" key="1">
    <citation type="submission" date="2021-11" db="EMBL/GenBank/DDBJ databases">
        <authorList>
            <person name="Oh E.-T."/>
            <person name="Kim S.-B."/>
        </authorList>
    </citation>
    <scope>NUCLEOTIDE SEQUENCE [LARGE SCALE GENOMIC DNA]</scope>
    <source>
        <strain evidence="1 2">MMS20-SJTN17</strain>
    </source>
</reference>
<evidence type="ECO:0000313" key="2">
    <source>
        <dbReference type="Proteomes" id="UP001430614"/>
    </source>
</evidence>